<dbReference type="EMBL" id="AGSI01000004">
    <property type="protein sequence ID" value="EIE25601.1"/>
    <property type="molecule type" value="Genomic_DNA"/>
</dbReference>
<dbReference type="RefSeq" id="XP_005643525.1">
    <property type="nucleotide sequence ID" value="XM_005643468.1"/>
</dbReference>
<organism evidence="4 5">
    <name type="scientific">Coccomyxa subellipsoidea (strain C-169)</name>
    <name type="common">Green microalga</name>
    <dbReference type="NCBI Taxonomy" id="574566"/>
    <lineage>
        <taxon>Eukaryota</taxon>
        <taxon>Viridiplantae</taxon>
        <taxon>Chlorophyta</taxon>
        <taxon>core chlorophytes</taxon>
        <taxon>Trebouxiophyceae</taxon>
        <taxon>Trebouxiophyceae incertae sedis</taxon>
        <taxon>Coccomyxaceae</taxon>
        <taxon>Coccomyxa</taxon>
        <taxon>Coccomyxa subellipsoidea</taxon>
    </lineage>
</organism>
<dbReference type="RefSeq" id="XP_005650151.1">
    <property type="nucleotide sequence ID" value="XM_005650094.1"/>
</dbReference>
<evidence type="ECO:0000313" key="4">
    <source>
        <dbReference type="EMBL" id="EIE25607.1"/>
    </source>
</evidence>
<dbReference type="GeneID" id="17036931"/>
<reference evidence="4 5" key="1">
    <citation type="journal article" date="2012" name="Genome Biol.">
        <title>The genome of the polar eukaryotic microalga coccomyxa subellipsoidea reveals traits of cold adaptation.</title>
        <authorList>
            <person name="Blanc G."/>
            <person name="Agarkova I."/>
            <person name="Grimwood J."/>
            <person name="Kuo A."/>
            <person name="Brueggeman A."/>
            <person name="Dunigan D."/>
            <person name="Gurnon J."/>
            <person name="Ladunga I."/>
            <person name="Lindquist E."/>
            <person name="Lucas S."/>
            <person name="Pangilinan J."/>
            <person name="Proschold T."/>
            <person name="Salamov A."/>
            <person name="Schmutz J."/>
            <person name="Weeks D."/>
            <person name="Yamada T."/>
            <person name="Claverie J.M."/>
            <person name="Grigoriev I."/>
            <person name="Van Etten J."/>
            <person name="Lomsadze A."/>
            <person name="Borodovsky M."/>
        </authorList>
    </citation>
    <scope>NUCLEOTIDE SEQUENCE [LARGE SCALE GENOMIC DNA]</scope>
    <source>
        <strain evidence="4 5">C-169</strain>
    </source>
</reference>
<dbReference type="GeneID" id="17043609"/>
<dbReference type="EMBL" id="AGSI01000004">
    <property type="protein sequence ID" value="EIE25607.1"/>
    <property type="molecule type" value="Genomic_DNA"/>
</dbReference>
<keyword evidence="5" id="KW-1185">Reference proteome</keyword>
<sequence length="140" mass="15131">MLPGAARAAVAPTAGLQSGSTGPAQRLQRAIPQLRHLDSMQQFWQLWEHGDSLSGSAAISCLPLEVRSQKNVKQRFFEWKEAALEVQRLAAQMPATRAGPTAVQRVLTQLENDRNAAGLSMPAFIKSLGKKKGKAQEEGG</sequence>
<dbReference type="KEGG" id="csl:COCSUDRAFT_34439"/>
<evidence type="ECO:0000256" key="1">
    <source>
        <dbReference type="SAM" id="MobiDB-lite"/>
    </source>
</evidence>
<protein>
    <submittedName>
        <fullName evidence="4">Uncharacterized protein</fullName>
    </submittedName>
</protein>
<proteinExistence type="predicted"/>
<dbReference type="AlphaFoldDB" id="I0Z4N8"/>
<dbReference type="RefSeq" id="XP_005650145.1">
    <property type="nucleotide sequence ID" value="XM_005650088.1"/>
</dbReference>
<evidence type="ECO:0000313" key="2">
    <source>
        <dbReference type="EMBL" id="EIE18981.1"/>
    </source>
</evidence>
<feature type="region of interest" description="Disordered" evidence="1">
    <location>
        <begin position="1"/>
        <end position="24"/>
    </location>
</feature>
<comment type="caution">
    <text evidence="4">The sequence shown here is derived from an EMBL/GenBank/DDBJ whole genome shotgun (WGS) entry which is preliminary data.</text>
</comment>
<evidence type="ECO:0000313" key="5">
    <source>
        <dbReference type="Proteomes" id="UP000007264"/>
    </source>
</evidence>
<feature type="compositionally biased region" description="Low complexity" evidence="1">
    <location>
        <begin position="1"/>
        <end position="14"/>
    </location>
</feature>
<dbReference type="EMBL" id="AGSI01000021">
    <property type="protein sequence ID" value="EIE18981.1"/>
    <property type="molecule type" value="Genomic_DNA"/>
</dbReference>
<accession>I0Z4N8</accession>
<dbReference type="KEGG" id="csl:COCSUDRAFT_32706"/>
<evidence type="ECO:0000313" key="3">
    <source>
        <dbReference type="EMBL" id="EIE25601.1"/>
    </source>
</evidence>
<dbReference type="GeneID" id="17043603"/>
<name>I0Z4N8_COCSC</name>
<gene>
    <name evidence="3" type="ORF">COCSUDRAFT_32706</name>
    <name evidence="4" type="ORF">COCSUDRAFT_32709</name>
    <name evidence="2" type="ORF">COCSUDRAFT_34439</name>
</gene>
<dbReference type="KEGG" id="csl:COCSUDRAFT_32709"/>
<dbReference type="Proteomes" id="UP000007264">
    <property type="component" value="Unassembled WGS sequence"/>
</dbReference>